<evidence type="ECO:0000256" key="1">
    <source>
        <dbReference type="ARBA" id="ARBA00011079"/>
    </source>
</evidence>
<keyword evidence="3" id="KW-0732">Signal</keyword>
<dbReference type="PANTHER" id="PTHR11010:SF23">
    <property type="entry name" value="SERINE PEPTIDASE"/>
    <property type="match status" value="1"/>
</dbReference>
<keyword evidence="6" id="KW-0812">Transmembrane</keyword>
<evidence type="ECO:0000256" key="5">
    <source>
        <dbReference type="ARBA" id="ARBA00023180"/>
    </source>
</evidence>
<keyword evidence="7" id="KW-0121">Carboxypeptidase</keyword>
<proteinExistence type="inferred from homology"/>
<dbReference type="GO" id="GO:0006508">
    <property type="term" value="P:proteolysis"/>
    <property type="evidence" value="ECO:0007669"/>
    <property type="project" value="UniProtKB-KW"/>
</dbReference>
<dbReference type="Gene3D" id="3.40.50.1820">
    <property type="entry name" value="alpha/beta hydrolase"/>
    <property type="match status" value="2"/>
</dbReference>
<dbReference type="Pfam" id="PF05577">
    <property type="entry name" value="Peptidase_S28"/>
    <property type="match status" value="2"/>
</dbReference>
<evidence type="ECO:0000313" key="7">
    <source>
        <dbReference type="EMBL" id="KAK0499660.1"/>
    </source>
</evidence>
<evidence type="ECO:0000256" key="4">
    <source>
        <dbReference type="ARBA" id="ARBA00022801"/>
    </source>
</evidence>
<keyword evidence="2" id="KW-0645">Protease</keyword>
<dbReference type="InterPro" id="IPR029058">
    <property type="entry name" value="AB_hydrolase_fold"/>
</dbReference>
<keyword evidence="5" id="KW-0325">Glycoprotein</keyword>
<dbReference type="GO" id="GO:0004180">
    <property type="term" value="F:carboxypeptidase activity"/>
    <property type="evidence" value="ECO:0007669"/>
    <property type="project" value="UniProtKB-KW"/>
</dbReference>
<gene>
    <name evidence="7" type="ORF">EDD18DRAFT_1152119</name>
</gene>
<sequence length="554" mass="61869">MNKTCGYPQTHMIHVCSAILVRSEAYAGMVVLYLLELAFIASCFSLASALIRNGRLRGNTMPMPVIPAIGVEDTTSYAITSLADELPPYDTIYYFDQLVDHNDPSLGTFQQRYWHTYEFYEPGGPIILMTPGEDNAASYTGYLTNRTINGLIAQQEHGSVIIIEHRFYGLSNPYPDLTVASLKYHTIQQAIDDLEYFAKNVVLPMPNGDQLGPDKAPWILTGGSYSGALTSWTMVNKPDTFWAGYASSAVVEAIFDFWRYFEPIRQNMPQNCSADVAAVISHVDDVFSGDNTTDINAIKDLFGLGEMSHLDDVAGSLRNNLWDWQSLQPTSGAGAQFFEFCDALEVKNGENAPQAGWGLDYALSAWGSYFKDVYYPLICGDDGAEDCLGTYDVFQNFWTNTSIDNENRSWMWIVCNELGFYQDGPPRNATVTPIVTRLVNVETFYDQRQCQMYFPEAFPDPPFPDTSNVNRLYEGWNVSLDRIFFATGIRDPWREATLSAQGLNVQNTDEMPIGLSDGFHCSDLSTTTGTVDVTVGKVQASALSSINTWLKEWK</sequence>
<dbReference type="InterPro" id="IPR008758">
    <property type="entry name" value="Peptidase_S28"/>
</dbReference>
<feature type="transmembrane region" description="Helical" evidence="6">
    <location>
        <begin position="30"/>
        <end position="51"/>
    </location>
</feature>
<protein>
    <submittedName>
        <fullName evidence="7">Serine carboxypeptidase S28-domain-containing protein</fullName>
    </submittedName>
</protein>
<evidence type="ECO:0000256" key="2">
    <source>
        <dbReference type="ARBA" id="ARBA00022670"/>
    </source>
</evidence>
<reference evidence="7" key="1">
    <citation type="submission" date="2023-06" db="EMBL/GenBank/DDBJ databases">
        <authorList>
            <consortium name="Lawrence Berkeley National Laboratory"/>
            <person name="Ahrendt S."/>
            <person name="Sahu N."/>
            <person name="Indic B."/>
            <person name="Wong-Bajracharya J."/>
            <person name="Merenyi Z."/>
            <person name="Ke H.-M."/>
            <person name="Monk M."/>
            <person name="Kocsube S."/>
            <person name="Drula E."/>
            <person name="Lipzen A."/>
            <person name="Balint B."/>
            <person name="Henrissat B."/>
            <person name="Andreopoulos B."/>
            <person name="Martin F.M."/>
            <person name="Harder C.B."/>
            <person name="Rigling D."/>
            <person name="Ford K.L."/>
            <person name="Foster G.D."/>
            <person name="Pangilinan J."/>
            <person name="Papanicolaou A."/>
            <person name="Barry K."/>
            <person name="LaButti K."/>
            <person name="Viragh M."/>
            <person name="Koriabine M."/>
            <person name="Yan M."/>
            <person name="Riley R."/>
            <person name="Champramary S."/>
            <person name="Plett K.L."/>
            <person name="Tsai I.J."/>
            <person name="Slot J."/>
            <person name="Sipos G."/>
            <person name="Plett J."/>
            <person name="Nagy L.G."/>
            <person name="Grigoriev I.V."/>
        </authorList>
    </citation>
    <scope>NUCLEOTIDE SEQUENCE</scope>
    <source>
        <strain evidence="7">HWK02</strain>
    </source>
</reference>
<evidence type="ECO:0000313" key="8">
    <source>
        <dbReference type="Proteomes" id="UP001175228"/>
    </source>
</evidence>
<dbReference type="EMBL" id="JAUEPU010000009">
    <property type="protein sequence ID" value="KAK0499660.1"/>
    <property type="molecule type" value="Genomic_DNA"/>
</dbReference>
<keyword evidence="4" id="KW-0378">Hydrolase</keyword>
<keyword evidence="8" id="KW-1185">Reference proteome</keyword>
<dbReference type="GO" id="GO:0070008">
    <property type="term" value="F:serine-type exopeptidase activity"/>
    <property type="evidence" value="ECO:0007669"/>
    <property type="project" value="InterPro"/>
</dbReference>
<dbReference type="SUPFAM" id="SSF53474">
    <property type="entry name" value="alpha/beta-Hydrolases"/>
    <property type="match status" value="1"/>
</dbReference>
<evidence type="ECO:0000256" key="6">
    <source>
        <dbReference type="SAM" id="Phobius"/>
    </source>
</evidence>
<dbReference type="AlphaFoldDB" id="A0AA39QB91"/>
<dbReference type="PANTHER" id="PTHR11010">
    <property type="entry name" value="PROTEASE S28 PRO-X CARBOXYPEPTIDASE-RELATED"/>
    <property type="match status" value="1"/>
</dbReference>
<dbReference type="Proteomes" id="UP001175228">
    <property type="component" value="Unassembled WGS sequence"/>
</dbReference>
<keyword evidence="6" id="KW-1133">Transmembrane helix</keyword>
<comment type="caution">
    <text evidence="7">The sequence shown here is derived from an EMBL/GenBank/DDBJ whole genome shotgun (WGS) entry which is preliminary data.</text>
</comment>
<accession>A0AA39QB91</accession>
<evidence type="ECO:0000256" key="3">
    <source>
        <dbReference type="ARBA" id="ARBA00022729"/>
    </source>
</evidence>
<organism evidence="7 8">
    <name type="scientific">Armillaria luteobubalina</name>
    <dbReference type="NCBI Taxonomy" id="153913"/>
    <lineage>
        <taxon>Eukaryota</taxon>
        <taxon>Fungi</taxon>
        <taxon>Dikarya</taxon>
        <taxon>Basidiomycota</taxon>
        <taxon>Agaricomycotina</taxon>
        <taxon>Agaricomycetes</taxon>
        <taxon>Agaricomycetidae</taxon>
        <taxon>Agaricales</taxon>
        <taxon>Marasmiineae</taxon>
        <taxon>Physalacriaceae</taxon>
        <taxon>Armillaria</taxon>
    </lineage>
</organism>
<keyword evidence="6" id="KW-0472">Membrane</keyword>
<comment type="similarity">
    <text evidence="1">Belongs to the peptidase S28 family.</text>
</comment>
<name>A0AA39QB91_9AGAR</name>
<dbReference type="GO" id="GO:0008239">
    <property type="term" value="F:dipeptidyl-peptidase activity"/>
    <property type="evidence" value="ECO:0007669"/>
    <property type="project" value="TreeGrafter"/>
</dbReference>